<protein>
    <recommendedName>
        <fullName evidence="10">Lysophospholipid acyltransferase 7</fullName>
    </recommendedName>
</protein>
<keyword evidence="5 11" id="KW-0812">Transmembrane</keyword>
<dbReference type="InterPro" id="IPR049941">
    <property type="entry name" value="LPLAT_7/PORCN-like"/>
</dbReference>
<organism evidence="12 13">
    <name type="scientific">Patiria miniata</name>
    <name type="common">Bat star</name>
    <name type="synonym">Asterina miniata</name>
    <dbReference type="NCBI Taxonomy" id="46514"/>
    <lineage>
        <taxon>Eukaryota</taxon>
        <taxon>Metazoa</taxon>
        <taxon>Echinodermata</taxon>
        <taxon>Eleutherozoa</taxon>
        <taxon>Asterozoa</taxon>
        <taxon>Asteroidea</taxon>
        <taxon>Valvatacea</taxon>
        <taxon>Valvatida</taxon>
        <taxon>Asterinidae</taxon>
        <taxon>Patiria</taxon>
    </lineage>
</organism>
<dbReference type="GO" id="GO:0016020">
    <property type="term" value="C:membrane"/>
    <property type="evidence" value="ECO:0007669"/>
    <property type="project" value="UniProtKB-SubCell"/>
</dbReference>
<feature type="transmembrane region" description="Helical" evidence="11">
    <location>
        <begin position="258"/>
        <end position="276"/>
    </location>
</feature>
<dbReference type="GO" id="GO:0071617">
    <property type="term" value="F:lysophospholipid acyltransferase activity"/>
    <property type="evidence" value="ECO:0007669"/>
    <property type="project" value="TreeGrafter"/>
</dbReference>
<evidence type="ECO:0000256" key="5">
    <source>
        <dbReference type="ARBA" id="ARBA00022692"/>
    </source>
</evidence>
<reference evidence="12" key="1">
    <citation type="submission" date="2022-11" db="UniProtKB">
        <authorList>
            <consortium name="EnsemblMetazoa"/>
        </authorList>
    </citation>
    <scope>IDENTIFICATION</scope>
</reference>
<accession>A0A914AZE9</accession>
<evidence type="ECO:0000256" key="10">
    <source>
        <dbReference type="ARBA" id="ARBA00093678"/>
    </source>
</evidence>
<dbReference type="OMA" id="MMMPVFA"/>
<keyword evidence="13" id="KW-1185">Reference proteome</keyword>
<dbReference type="EnsemblMetazoa" id="XM_038213149.1">
    <property type="protein sequence ID" value="XP_038069077.1"/>
    <property type="gene ID" value="LOC119738305"/>
</dbReference>
<sequence>MSPTEIIYVFVLLSSVGFGQVIKYVKSPIQKQLISTCVGVVMVVGLCGWQTYHSVLSVAVTVAIIRGIGANRKCHLWSFAFNFTYLLLFRLGYLIGLSVPTGFSNVVQLLLTLRLVGISFEIKDSYTAKARARDASINHNQQNGKPRYEAIIQEPSIADICHYSYCYIGLFSGPYYTYKTYSDMLHCKNSHSIPTTWPIIEKLKMLVPLGAAYVALSFFKCSSAPFFLSEEFYSHGYFQRIYFTVVLVTAYRLRMYAAWLLAECVCISATLGAYPVSTKPKVGLGPSVEPAEDSKSSSEPVEYNYTTIQNIDWYHCESTTDFRSAMRYWNMTVQWWLKNYVYIRFPYRSWSTFVTFLVSGYWHGIHPGYFLCFLTTPMILIAEDSMRVFRRGDAIFWYDKVGWVMKCYTFQYVHMGFQLLGFWATMRHWASTYFLGHALTGFFLVVSIIFRPRRTEKKVE</sequence>
<dbReference type="GO" id="GO:0030258">
    <property type="term" value="P:lipid modification"/>
    <property type="evidence" value="ECO:0007669"/>
    <property type="project" value="TreeGrafter"/>
</dbReference>
<dbReference type="GeneID" id="119738305"/>
<dbReference type="GO" id="GO:0044233">
    <property type="term" value="C:mitochondria-associated endoplasmic reticulum membrane contact site"/>
    <property type="evidence" value="ECO:0007669"/>
    <property type="project" value="TreeGrafter"/>
</dbReference>
<comment type="pathway">
    <text evidence="2">Lipid metabolism; phospholipid metabolism.</text>
</comment>
<comment type="subcellular location">
    <subcellularLocation>
        <location evidence="1">Membrane</location>
        <topology evidence="1">Multi-pass membrane protein</topology>
    </subcellularLocation>
</comment>
<comment type="similarity">
    <text evidence="3">Belongs to the membrane-bound acyltransferase family.</text>
</comment>
<evidence type="ECO:0000256" key="4">
    <source>
        <dbReference type="ARBA" id="ARBA00022679"/>
    </source>
</evidence>
<dbReference type="Proteomes" id="UP000887568">
    <property type="component" value="Unplaced"/>
</dbReference>
<evidence type="ECO:0000256" key="6">
    <source>
        <dbReference type="ARBA" id="ARBA00022989"/>
    </source>
</evidence>
<keyword evidence="7 11" id="KW-0472">Membrane</keyword>
<evidence type="ECO:0000313" key="13">
    <source>
        <dbReference type="Proteomes" id="UP000887568"/>
    </source>
</evidence>
<feature type="transmembrane region" description="Helical" evidence="11">
    <location>
        <begin position="403"/>
        <end position="424"/>
    </location>
</feature>
<evidence type="ECO:0000256" key="9">
    <source>
        <dbReference type="ARBA" id="ARBA00025707"/>
    </source>
</evidence>
<evidence type="ECO:0000256" key="1">
    <source>
        <dbReference type="ARBA" id="ARBA00004141"/>
    </source>
</evidence>
<evidence type="ECO:0000256" key="8">
    <source>
        <dbReference type="ARBA" id="ARBA00023315"/>
    </source>
</evidence>
<keyword evidence="6 11" id="KW-1133">Transmembrane helix</keyword>
<comment type="pathway">
    <text evidence="9">Phospholipid metabolism.</text>
</comment>
<dbReference type="GO" id="GO:0006661">
    <property type="term" value="P:phosphatidylinositol biosynthetic process"/>
    <property type="evidence" value="ECO:0007669"/>
    <property type="project" value="TreeGrafter"/>
</dbReference>
<name>A0A914AZE9_PATMI</name>
<evidence type="ECO:0000256" key="11">
    <source>
        <dbReference type="SAM" id="Phobius"/>
    </source>
</evidence>
<dbReference type="AlphaFoldDB" id="A0A914AZE9"/>
<evidence type="ECO:0000256" key="2">
    <source>
        <dbReference type="ARBA" id="ARBA00005074"/>
    </source>
</evidence>
<evidence type="ECO:0000256" key="7">
    <source>
        <dbReference type="ARBA" id="ARBA00023136"/>
    </source>
</evidence>
<dbReference type="RefSeq" id="XP_038069077.1">
    <property type="nucleotide sequence ID" value="XM_038213149.1"/>
</dbReference>
<dbReference type="OrthoDB" id="7663182at2759"/>
<feature type="transmembrane region" description="Helical" evidence="11">
    <location>
        <begin position="6"/>
        <end position="25"/>
    </location>
</feature>
<proteinExistence type="inferred from homology"/>
<dbReference type="PANTHER" id="PTHR13906">
    <property type="entry name" value="PORCUPINE"/>
    <property type="match status" value="1"/>
</dbReference>
<dbReference type="InterPro" id="IPR004299">
    <property type="entry name" value="MBOAT_fam"/>
</dbReference>
<feature type="transmembrane region" description="Helical" evidence="11">
    <location>
        <begin position="430"/>
        <end position="450"/>
    </location>
</feature>
<dbReference type="PANTHER" id="PTHR13906:SF16">
    <property type="entry name" value="LYSOPHOSPHOLIPID ACYLTRANSFERASE 7"/>
    <property type="match status" value="1"/>
</dbReference>
<feature type="transmembrane region" description="Helical" evidence="11">
    <location>
        <begin position="361"/>
        <end position="382"/>
    </location>
</feature>
<dbReference type="Pfam" id="PF03062">
    <property type="entry name" value="MBOAT"/>
    <property type="match status" value="1"/>
</dbReference>
<evidence type="ECO:0000313" key="12">
    <source>
        <dbReference type="EnsemblMetazoa" id="XP_038069077.1"/>
    </source>
</evidence>
<keyword evidence="8" id="KW-0012">Acyltransferase</keyword>
<keyword evidence="4" id="KW-0808">Transferase</keyword>
<evidence type="ECO:0000256" key="3">
    <source>
        <dbReference type="ARBA" id="ARBA00010323"/>
    </source>
</evidence>